<dbReference type="GO" id="GO:0004479">
    <property type="term" value="F:methionyl-tRNA formyltransferase activity"/>
    <property type="evidence" value="ECO:0007669"/>
    <property type="project" value="TreeGrafter"/>
</dbReference>
<dbReference type="InterPro" id="IPR002376">
    <property type="entry name" value="Formyl_transf_N"/>
</dbReference>
<feature type="domain" description="Formyl transferase N-terminal" evidence="1">
    <location>
        <begin position="102"/>
        <end position="182"/>
    </location>
</feature>
<dbReference type="PANTHER" id="PTHR11138">
    <property type="entry name" value="METHIONYL-TRNA FORMYLTRANSFERASE"/>
    <property type="match status" value="1"/>
</dbReference>
<reference evidence="2 3" key="1">
    <citation type="submission" date="2019-02" db="EMBL/GenBank/DDBJ databases">
        <title>Complete Genome Sequence of Desulfovibrio desulfuricans IC1, a Sulfonate Utilizing Anaerobe.</title>
        <authorList>
            <person name="Day L.A."/>
            <person name="De Leon K.B."/>
            <person name="Wall J.D."/>
        </authorList>
    </citation>
    <scope>NUCLEOTIDE SEQUENCE [LARGE SCALE GENOMIC DNA]</scope>
    <source>
        <strain evidence="2 3">IC1</strain>
    </source>
</reference>
<dbReference type="EMBL" id="CP036295">
    <property type="protein sequence ID" value="QCC86110.1"/>
    <property type="molecule type" value="Genomic_DNA"/>
</dbReference>
<organism evidence="2 3">
    <name type="scientific">Desulfovibrio desulfuricans</name>
    <dbReference type="NCBI Taxonomy" id="876"/>
    <lineage>
        <taxon>Bacteria</taxon>
        <taxon>Pseudomonadati</taxon>
        <taxon>Thermodesulfobacteriota</taxon>
        <taxon>Desulfovibrionia</taxon>
        <taxon>Desulfovibrionales</taxon>
        <taxon>Desulfovibrionaceae</taxon>
        <taxon>Desulfovibrio</taxon>
    </lineage>
</organism>
<dbReference type="SUPFAM" id="SSF53328">
    <property type="entry name" value="Formyltransferase"/>
    <property type="match status" value="1"/>
</dbReference>
<dbReference type="PANTHER" id="PTHR11138:SF5">
    <property type="entry name" value="METHIONYL-TRNA FORMYLTRANSFERASE, MITOCHONDRIAL"/>
    <property type="match status" value="1"/>
</dbReference>
<dbReference type="Gene3D" id="3.40.50.12230">
    <property type="match status" value="1"/>
</dbReference>
<dbReference type="InterPro" id="IPR036477">
    <property type="entry name" value="Formyl_transf_N_sf"/>
</dbReference>
<gene>
    <name evidence="2" type="ORF">DDIC_09540</name>
</gene>
<name>A0A4V1CXG2_DESDE</name>
<dbReference type="RefSeq" id="WP_136400222.1">
    <property type="nucleotide sequence ID" value="NZ_CP036295.1"/>
</dbReference>
<dbReference type="Proteomes" id="UP000297065">
    <property type="component" value="Chromosome"/>
</dbReference>
<evidence type="ECO:0000313" key="2">
    <source>
        <dbReference type="EMBL" id="QCC86110.1"/>
    </source>
</evidence>
<dbReference type="AlphaFoldDB" id="A0A4V1CXG2"/>
<accession>A0A4V1CXG2</accession>
<evidence type="ECO:0000313" key="3">
    <source>
        <dbReference type="Proteomes" id="UP000297065"/>
    </source>
</evidence>
<protein>
    <recommendedName>
        <fullName evidence="1">Formyl transferase N-terminal domain-containing protein</fullName>
    </recommendedName>
</protein>
<dbReference type="OrthoDB" id="5405975at2"/>
<evidence type="ECO:0000259" key="1">
    <source>
        <dbReference type="Pfam" id="PF00551"/>
    </source>
</evidence>
<sequence length="332" mass="36713">MKIVVCAKKDLAGCVALNRLLAGLVPQHEVFVVLSDYVLDAECSNAYAECLVGHERGMVLDHILPWLETRFPQGNSAVCQTYLGLQKRYGIPMQMWGPMKSAESRQRMRALAPDVIISCRYDYVIPSEVIDMPRLGTYGMHPGALPDLQGLCSPFRAMEHGHARSGCTLFHLDAGLDTGPIVEIGWWPIDYGRCLLWNFVHTYFAGIDTLLRHLPQLESGQELTTYAQRPEGRQYFSYPTEEEFRRFTKKVAPLVRSQDYHEVLSWFLPGGLADAAMPELRAMVESLPCSRAGSLSTTQAHSRASAASAAAGREAETDAGACLGNMISSMPS</sequence>
<dbReference type="Pfam" id="PF00551">
    <property type="entry name" value="Formyl_trans_N"/>
    <property type="match status" value="1"/>
</dbReference>
<proteinExistence type="predicted"/>